<dbReference type="Proteomes" id="UP000700596">
    <property type="component" value="Unassembled WGS sequence"/>
</dbReference>
<gene>
    <name evidence="1" type="ORF">B0J11DRAFT_613585</name>
</gene>
<evidence type="ECO:0008006" key="3">
    <source>
        <dbReference type="Google" id="ProtNLM"/>
    </source>
</evidence>
<reference evidence="1" key="1">
    <citation type="journal article" date="2021" name="Nat. Commun.">
        <title>Genetic determinants of endophytism in the Arabidopsis root mycobiome.</title>
        <authorList>
            <person name="Mesny F."/>
            <person name="Miyauchi S."/>
            <person name="Thiergart T."/>
            <person name="Pickel B."/>
            <person name="Atanasova L."/>
            <person name="Karlsson M."/>
            <person name="Huettel B."/>
            <person name="Barry K.W."/>
            <person name="Haridas S."/>
            <person name="Chen C."/>
            <person name="Bauer D."/>
            <person name="Andreopoulos W."/>
            <person name="Pangilinan J."/>
            <person name="LaButti K."/>
            <person name="Riley R."/>
            <person name="Lipzen A."/>
            <person name="Clum A."/>
            <person name="Drula E."/>
            <person name="Henrissat B."/>
            <person name="Kohler A."/>
            <person name="Grigoriev I.V."/>
            <person name="Martin F.M."/>
            <person name="Hacquard S."/>
        </authorList>
    </citation>
    <scope>NUCLEOTIDE SEQUENCE</scope>
    <source>
        <strain evidence="1">MPI-CAGE-CH-0243</strain>
    </source>
</reference>
<protein>
    <recommendedName>
        <fullName evidence="3">Suppressor of anucleate metulae protein B</fullName>
    </recommendedName>
</protein>
<dbReference type="EMBL" id="JAGMWT010000005">
    <property type="protein sequence ID" value="KAH7128357.1"/>
    <property type="molecule type" value="Genomic_DNA"/>
</dbReference>
<accession>A0A9P9IPL9</accession>
<name>A0A9P9IPL9_9PLEO</name>
<proteinExistence type="predicted"/>
<evidence type="ECO:0000313" key="2">
    <source>
        <dbReference type="Proteomes" id="UP000700596"/>
    </source>
</evidence>
<keyword evidence="2" id="KW-1185">Reference proteome</keyword>
<evidence type="ECO:0000313" key="1">
    <source>
        <dbReference type="EMBL" id="KAH7128357.1"/>
    </source>
</evidence>
<dbReference type="OrthoDB" id="3785113at2759"/>
<dbReference type="Gene3D" id="6.10.140.2220">
    <property type="match status" value="1"/>
</dbReference>
<comment type="caution">
    <text evidence="1">The sequence shown here is derived from an EMBL/GenBank/DDBJ whole genome shotgun (WGS) entry which is preliminary data.</text>
</comment>
<organism evidence="1 2">
    <name type="scientific">Dendryphion nanum</name>
    <dbReference type="NCBI Taxonomy" id="256645"/>
    <lineage>
        <taxon>Eukaryota</taxon>
        <taxon>Fungi</taxon>
        <taxon>Dikarya</taxon>
        <taxon>Ascomycota</taxon>
        <taxon>Pezizomycotina</taxon>
        <taxon>Dothideomycetes</taxon>
        <taxon>Pleosporomycetidae</taxon>
        <taxon>Pleosporales</taxon>
        <taxon>Torulaceae</taxon>
        <taxon>Dendryphion</taxon>
    </lineage>
</organism>
<dbReference type="AlphaFoldDB" id="A0A9P9IPL9"/>
<sequence>MNVKTCIKCTKAATTSCDKCKGYLNSDGVNFYHECVYCSEECKEADRSDHQPRCRKTLDHRTYTNAQRAGEVARALFYQFVPWTWTHDIRHVQTRRDPEKNLFEVIVYEGTGVEEGPCHDGTLQTHSGGWFFQFPVIIQDVRLDITAALVTDRNSTWAFVIMPVIVRLLFLKLSDAKCIFEVTYNLRPDIERLAIYMTNDGKKMKERTDQPYPDDRGTHSVYVITLKSGTTIALDLAYAQFRGPRECVQPWNDYQAKYVSTIIKWNPLGTALRAHNQLLARSSDISRLSVITNIQLSWQNMITTRIPVEIGIDLAYLPVIESPIEYILHRNKISTQALLYMPLISDAFDKAKPVAPGFPNGMKHPKYKKLPDSKTNRNQGILFPTYSIEFNLPKGSRDVFDWNRVKIVVEDDSASDDRRAEAKRLLRKQYIVRLHGSEKCVAFDTSLPNLTLPPEWISENPYWIAPVNRMGLA</sequence>